<evidence type="ECO:0000313" key="17">
    <source>
        <dbReference type="EMBL" id="MBB4845447.1"/>
    </source>
</evidence>
<dbReference type="EMBL" id="JACHLP010000009">
    <property type="protein sequence ID" value="MBB4845447.1"/>
    <property type="molecule type" value="Genomic_DNA"/>
</dbReference>
<keyword evidence="3 11" id="KW-0813">Transport</keyword>
<organism evidence="17 18">
    <name type="scientific">Roseateles oligotrophus</name>
    <dbReference type="NCBI Taxonomy" id="1769250"/>
    <lineage>
        <taxon>Bacteria</taxon>
        <taxon>Pseudomonadati</taxon>
        <taxon>Pseudomonadota</taxon>
        <taxon>Betaproteobacteria</taxon>
        <taxon>Burkholderiales</taxon>
        <taxon>Sphaerotilaceae</taxon>
        <taxon>Roseateles</taxon>
    </lineage>
</organism>
<gene>
    <name evidence="17" type="ORF">HNP55_003997</name>
</gene>
<evidence type="ECO:0000313" key="18">
    <source>
        <dbReference type="Proteomes" id="UP000562027"/>
    </source>
</evidence>
<accession>A0A840LJI9</accession>
<feature type="chain" id="PRO_5033036306" evidence="14">
    <location>
        <begin position="25"/>
        <end position="739"/>
    </location>
</feature>
<dbReference type="InterPro" id="IPR000531">
    <property type="entry name" value="Beta-barrel_TonB"/>
</dbReference>
<dbReference type="Proteomes" id="UP000562027">
    <property type="component" value="Unassembled WGS sequence"/>
</dbReference>
<keyword evidence="5 11" id="KW-0812">Transmembrane</keyword>
<evidence type="ECO:0000256" key="3">
    <source>
        <dbReference type="ARBA" id="ARBA00022448"/>
    </source>
</evidence>
<dbReference type="InterPro" id="IPR012910">
    <property type="entry name" value="Plug_dom"/>
</dbReference>
<dbReference type="InterPro" id="IPR039426">
    <property type="entry name" value="TonB-dep_rcpt-like"/>
</dbReference>
<keyword evidence="7 12" id="KW-0798">TonB box</keyword>
<evidence type="ECO:0000259" key="16">
    <source>
        <dbReference type="Pfam" id="PF07715"/>
    </source>
</evidence>
<dbReference type="Gene3D" id="2.40.170.20">
    <property type="entry name" value="TonB-dependent receptor, beta-barrel domain"/>
    <property type="match status" value="1"/>
</dbReference>
<evidence type="ECO:0000256" key="1">
    <source>
        <dbReference type="ARBA" id="ARBA00004571"/>
    </source>
</evidence>
<protein>
    <submittedName>
        <fullName evidence="17">Iron complex outermembrane receptor protein</fullName>
    </submittedName>
</protein>
<evidence type="ECO:0000256" key="14">
    <source>
        <dbReference type="SAM" id="SignalP"/>
    </source>
</evidence>
<evidence type="ECO:0000256" key="7">
    <source>
        <dbReference type="ARBA" id="ARBA00023077"/>
    </source>
</evidence>
<dbReference type="Pfam" id="PF00593">
    <property type="entry name" value="TonB_dep_Rec_b-barrel"/>
    <property type="match status" value="1"/>
</dbReference>
<dbReference type="GO" id="GO:0015344">
    <property type="term" value="F:siderophore uptake transmembrane transporter activity"/>
    <property type="evidence" value="ECO:0007669"/>
    <property type="project" value="TreeGrafter"/>
</dbReference>
<dbReference type="PROSITE" id="PS52016">
    <property type="entry name" value="TONB_DEPENDENT_REC_3"/>
    <property type="match status" value="1"/>
</dbReference>
<dbReference type="PANTHER" id="PTHR30069:SF29">
    <property type="entry name" value="HEMOGLOBIN AND HEMOGLOBIN-HAPTOGLOBIN-BINDING PROTEIN 1-RELATED"/>
    <property type="match status" value="1"/>
</dbReference>
<feature type="signal peptide" evidence="14">
    <location>
        <begin position="1"/>
        <end position="24"/>
    </location>
</feature>
<keyword evidence="18" id="KW-1185">Reference proteome</keyword>
<dbReference type="GO" id="GO:0009279">
    <property type="term" value="C:cell outer membrane"/>
    <property type="evidence" value="ECO:0007669"/>
    <property type="project" value="UniProtKB-SubCell"/>
</dbReference>
<evidence type="ECO:0000256" key="5">
    <source>
        <dbReference type="ARBA" id="ARBA00022692"/>
    </source>
</evidence>
<evidence type="ECO:0000259" key="15">
    <source>
        <dbReference type="Pfam" id="PF00593"/>
    </source>
</evidence>
<evidence type="ECO:0000256" key="4">
    <source>
        <dbReference type="ARBA" id="ARBA00022452"/>
    </source>
</evidence>
<comment type="caution">
    <text evidence="17">The sequence shown here is derived from an EMBL/GenBank/DDBJ whole genome shotgun (WGS) entry which is preliminary data.</text>
</comment>
<dbReference type="GO" id="GO:0044718">
    <property type="term" value="P:siderophore transmembrane transport"/>
    <property type="evidence" value="ECO:0007669"/>
    <property type="project" value="TreeGrafter"/>
</dbReference>
<dbReference type="RefSeq" id="WP_184303452.1">
    <property type="nucleotide sequence ID" value="NZ_JACHLP010000009.1"/>
</dbReference>
<comment type="similarity">
    <text evidence="2 11 12">Belongs to the TonB-dependent receptor family.</text>
</comment>
<evidence type="ECO:0000256" key="11">
    <source>
        <dbReference type="PROSITE-ProRule" id="PRU01360"/>
    </source>
</evidence>
<dbReference type="AlphaFoldDB" id="A0A840LJI9"/>
<name>A0A840LJI9_9BURK</name>
<feature type="domain" description="TonB-dependent receptor plug" evidence="16">
    <location>
        <begin position="58"/>
        <end position="149"/>
    </location>
</feature>
<reference evidence="17 18" key="1">
    <citation type="submission" date="2020-08" db="EMBL/GenBank/DDBJ databases">
        <title>Functional genomics of gut bacteria from endangered species of beetles.</title>
        <authorList>
            <person name="Carlos-Shanley C."/>
        </authorList>
    </citation>
    <scope>NUCLEOTIDE SEQUENCE [LARGE SCALE GENOMIC DNA]</scope>
    <source>
        <strain evidence="17 18">S00239</strain>
    </source>
</reference>
<evidence type="ECO:0000256" key="10">
    <source>
        <dbReference type="ARBA" id="ARBA00023237"/>
    </source>
</evidence>
<proteinExistence type="inferred from homology"/>
<dbReference type="CDD" id="cd01347">
    <property type="entry name" value="ligand_gated_channel"/>
    <property type="match status" value="1"/>
</dbReference>
<dbReference type="InterPro" id="IPR037066">
    <property type="entry name" value="Plug_dom_sf"/>
</dbReference>
<dbReference type="Pfam" id="PF07715">
    <property type="entry name" value="Plug"/>
    <property type="match status" value="1"/>
</dbReference>
<feature type="region of interest" description="Disordered" evidence="13">
    <location>
        <begin position="20"/>
        <end position="39"/>
    </location>
</feature>
<keyword evidence="9 17" id="KW-0675">Receptor</keyword>
<evidence type="ECO:0000256" key="8">
    <source>
        <dbReference type="ARBA" id="ARBA00023136"/>
    </source>
</evidence>
<keyword evidence="4 11" id="KW-1134">Transmembrane beta strand</keyword>
<feature type="domain" description="TonB-dependent receptor-like beta-barrel" evidence="15">
    <location>
        <begin position="249"/>
        <end position="704"/>
    </location>
</feature>
<keyword evidence="10 11" id="KW-0998">Cell outer membrane</keyword>
<sequence>MKLSSVAAACAALAFSLHAPGSQAQDGQPGSDAQPRPGARLERVEITRQNSDTDLRRRASVAKQIYGREEIAKFGDSNVADVLKRLPGVTVAGGAPRMRGLGSGYTLILINGDPAPPGFALDQLDPAQVERIEVSKGPTADQSAQAVAGSINIILKDAPRVSQRDLRLGLGYGAVRPTPSATVTYGERFGDVSLSLPLSVFEWRGQNNFSTERTLGASPQVYSRQGEQANWGHGFNTSPRLNWKLSDEESLSLQAFVQKGYWNNRQSFDKQPAQQQLPFADDDSYNHGTWQNLRGNAQWINRFSDSQRIELKLALQDSKGNYDNMSYRELLPGAGPQPFRNTVGNSHDQSLIQGGKYGQLLGDEHSLTVGWELEWRKRDELRTQTQNGEVLQPKYDNQLFSAGIERQALFVQDEWELSPQWSTYLGLRGERIHSSSRGAEQRFSNTSTVVTPLWHLNYKLDPKGRDMIRASVTRSYKAPDLNALLARPLTNIVKPVFAADGTTPLPNDELNPDRAGNPQLKPELATGLDIAFEKYLSGGGMVSVGAFYRGITDLIRNSVSLETVDWSPLQRYVSRPVNFSKAQTMGLELEVKGRAGELLPSLFDPKLALNLRGNLSLYHSNVEALALPNNRLDGQQPWSANLGFDYRLSSLPLSTGMSLAYTPGYVTQQTLSQSLDQSNSRSLDVYAQWVFNKSASLRFSASNLAPLDTRSLTLLSDGSSTHVLRASRTQFGLALELKL</sequence>
<dbReference type="Gene3D" id="2.170.130.10">
    <property type="entry name" value="TonB-dependent receptor, plug domain"/>
    <property type="match status" value="1"/>
</dbReference>
<evidence type="ECO:0000256" key="6">
    <source>
        <dbReference type="ARBA" id="ARBA00022729"/>
    </source>
</evidence>
<evidence type="ECO:0000256" key="2">
    <source>
        <dbReference type="ARBA" id="ARBA00009810"/>
    </source>
</evidence>
<dbReference type="InterPro" id="IPR036942">
    <property type="entry name" value="Beta-barrel_TonB_sf"/>
</dbReference>
<evidence type="ECO:0000256" key="9">
    <source>
        <dbReference type="ARBA" id="ARBA00023170"/>
    </source>
</evidence>
<evidence type="ECO:0000256" key="12">
    <source>
        <dbReference type="RuleBase" id="RU003357"/>
    </source>
</evidence>
<evidence type="ECO:0000256" key="13">
    <source>
        <dbReference type="SAM" id="MobiDB-lite"/>
    </source>
</evidence>
<dbReference type="PANTHER" id="PTHR30069">
    <property type="entry name" value="TONB-DEPENDENT OUTER MEMBRANE RECEPTOR"/>
    <property type="match status" value="1"/>
</dbReference>
<dbReference type="SUPFAM" id="SSF56935">
    <property type="entry name" value="Porins"/>
    <property type="match status" value="1"/>
</dbReference>
<comment type="subcellular location">
    <subcellularLocation>
        <location evidence="1 11">Cell outer membrane</location>
        <topology evidence="1 11">Multi-pass membrane protein</topology>
    </subcellularLocation>
</comment>
<keyword evidence="8 11" id="KW-0472">Membrane</keyword>
<keyword evidence="6 14" id="KW-0732">Signal</keyword>